<keyword evidence="10" id="KW-1185">Reference proteome</keyword>
<dbReference type="RefSeq" id="WP_083106536.1">
    <property type="nucleotide sequence ID" value="NZ_CP020569.1"/>
</dbReference>
<feature type="signal peptide" evidence="7">
    <location>
        <begin position="1"/>
        <end position="22"/>
    </location>
</feature>
<feature type="chain" id="PRO_5012030341" description="Subtilisin inhibitor domain-containing protein" evidence="7">
    <location>
        <begin position="23"/>
        <end position="189"/>
    </location>
</feature>
<evidence type="ECO:0000256" key="3">
    <source>
        <dbReference type="ARBA" id="ARBA00022525"/>
    </source>
</evidence>
<protein>
    <recommendedName>
        <fullName evidence="8">Subtilisin inhibitor domain-containing protein</fullName>
    </recommendedName>
</protein>
<keyword evidence="4" id="KW-0646">Protease inhibitor</keyword>
<dbReference type="SUPFAM" id="SSF55399">
    <property type="entry name" value="Subtilisin inhibitor"/>
    <property type="match status" value="1"/>
</dbReference>
<dbReference type="InterPro" id="IPR023549">
    <property type="entry name" value="Subtilisin_inhibitor"/>
</dbReference>
<keyword evidence="6" id="KW-1015">Disulfide bond</keyword>
<dbReference type="OrthoDB" id="3427327at2"/>
<comment type="similarity">
    <text evidence="2">Belongs to the protease inhibitor I16 (SSI) family.</text>
</comment>
<dbReference type="GO" id="GO:0005576">
    <property type="term" value="C:extracellular region"/>
    <property type="evidence" value="ECO:0007669"/>
    <property type="project" value="UniProtKB-SubCell"/>
</dbReference>
<dbReference type="AlphaFoldDB" id="A0A1V0TUY2"/>
<evidence type="ECO:0000259" key="8">
    <source>
        <dbReference type="Pfam" id="PF00720"/>
    </source>
</evidence>
<evidence type="ECO:0000313" key="10">
    <source>
        <dbReference type="Proteomes" id="UP000192726"/>
    </source>
</evidence>
<evidence type="ECO:0000256" key="5">
    <source>
        <dbReference type="ARBA" id="ARBA00022900"/>
    </source>
</evidence>
<dbReference type="KEGG" id="sgv:B1H19_22060"/>
<reference evidence="9 10" key="1">
    <citation type="submission" date="2017-04" db="EMBL/GenBank/DDBJ databases">
        <title>Complete Genome Sequence of Streptomyces gilvosporeus F607, a Capable Producer of Natamycin.</title>
        <authorList>
            <person name="Zong G."/>
            <person name="Zhong C."/>
            <person name="Fu J."/>
            <person name="Qin R."/>
            <person name="Cao G."/>
        </authorList>
    </citation>
    <scope>NUCLEOTIDE SEQUENCE [LARGE SCALE GENOMIC DNA]</scope>
    <source>
        <strain evidence="9 10">F607</strain>
    </source>
</reference>
<dbReference type="PROSITE" id="PS00999">
    <property type="entry name" value="SSI"/>
    <property type="match status" value="1"/>
</dbReference>
<gene>
    <name evidence="9" type="ORF">B1H19_22060</name>
</gene>
<comment type="subcellular location">
    <subcellularLocation>
        <location evidence="1">Secreted</location>
    </subcellularLocation>
</comment>
<name>A0A1V0TUY2_9ACTN</name>
<dbReference type="Pfam" id="PF00720">
    <property type="entry name" value="SSI"/>
    <property type="match status" value="1"/>
</dbReference>
<keyword evidence="3" id="KW-0964">Secreted</keyword>
<keyword evidence="5" id="KW-0722">Serine protease inhibitor</keyword>
<dbReference type="InterPro" id="IPR020054">
    <property type="entry name" value="Prot_inh_SSI_I16_CS"/>
</dbReference>
<proteinExistence type="inferred from homology"/>
<dbReference type="STRING" id="553510.B1H19_22060"/>
<evidence type="ECO:0000313" key="9">
    <source>
        <dbReference type="EMBL" id="ARF56502.1"/>
    </source>
</evidence>
<dbReference type="Gene3D" id="3.30.350.10">
    <property type="entry name" value="Subtilisin inhibitor-like"/>
    <property type="match status" value="1"/>
</dbReference>
<evidence type="ECO:0000256" key="6">
    <source>
        <dbReference type="ARBA" id="ARBA00023157"/>
    </source>
</evidence>
<evidence type="ECO:0000256" key="2">
    <source>
        <dbReference type="ARBA" id="ARBA00010472"/>
    </source>
</evidence>
<evidence type="ECO:0000256" key="7">
    <source>
        <dbReference type="SAM" id="SignalP"/>
    </source>
</evidence>
<evidence type="ECO:0000256" key="1">
    <source>
        <dbReference type="ARBA" id="ARBA00004613"/>
    </source>
</evidence>
<sequence>MPLVVAATTAAVSLVTATPVLAASSGARPAAPAAPAASRAPIPLPIPLPLPLLDHRSEGAGIPDLDDFTRTVPAPAHLPAHDHLTVTVTGSGSATSDGTFTLRCHPAGGNHPDAKGACAQLDKETRWGKDAFAPVPERAKCTMIYGSAATAHVTGRWAGRPVDAHFRRTNGCEIERWRRFEPLLPRPTS</sequence>
<dbReference type="EMBL" id="CP020569">
    <property type="protein sequence ID" value="ARF56502.1"/>
    <property type="molecule type" value="Genomic_DNA"/>
</dbReference>
<accession>A0A1V0TUY2</accession>
<dbReference type="GO" id="GO:0004867">
    <property type="term" value="F:serine-type endopeptidase inhibitor activity"/>
    <property type="evidence" value="ECO:0007669"/>
    <property type="project" value="UniProtKB-KW"/>
</dbReference>
<evidence type="ECO:0000256" key="4">
    <source>
        <dbReference type="ARBA" id="ARBA00022690"/>
    </source>
</evidence>
<feature type="domain" description="Subtilisin inhibitor" evidence="8">
    <location>
        <begin position="84"/>
        <end position="163"/>
    </location>
</feature>
<organism evidence="9 10">
    <name type="scientific">Streptomyces gilvosporeus</name>
    <dbReference type="NCBI Taxonomy" id="553510"/>
    <lineage>
        <taxon>Bacteria</taxon>
        <taxon>Bacillati</taxon>
        <taxon>Actinomycetota</taxon>
        <taxon>Actinomycetes</taxon>
        <taxon>Kitasatosporales</taxon>
        <taxon>Streptomycetaceae</taxon>
        <taxon>Streptomyces</taxon>
    </lineage>
</organism>
<keyword evidence="7" id="KW-0732">Signal</keyword>
<dbReference type="Proteomes" id="UP000192726">
    <property type="component" value="Chromosome"/>
</dbReference>
<dbReference type="InterPro" id="IPR036819">
    <property type="entry name" value="Subtilisin_inhibitor-like_sf"/>
</dbReference>